<keyword evidence="2" id="KW-1185">Reference proteome</keyword>
<dbReference type="EMBL" id="JAPDRP010000025">
    <property type="protein sequence ID" value="KAJ9636429.1"/>
    <property type="molecule type" value="Genomic_DNA"/>
</dbReference>
<sequence>MLQARAQEYVRWRQELYSIEARLGITRNLDGLRRSLYPDVDYDFTGLNADLAGIARMIIDNELSASTILEHAEALQRVVAICEKYERAAAVPARNSPAGAAWEESFVTSEQFEEINSTITRAKLCLKHVKMTQDVLQSLTAALYNRINKQDTQSMETIAVVTLLFLPATFVSAIFSTGIFRFHAGEADGNGRVISSIMGVTKIFYYLTESCSVALRTGAAAATRTSYYRPEFCSVAAATGAPATTADTANGHFCHNIGR</sequence>
<dbReference type="Proteomes" id="UP001172680">
    <property type="component" value="Unassembled WGS sequence"/>
</dbReference>
<organism evidence="1 2">
    <name type="scientific">Coniosporium tulheliwenetii</name>
    <dbReference type="NCBI Taxonomy" id="3383036"/>
    <lineage>
        <taxon>Eukaryota</taxon>
        <taxon>Fungi</taxon>
        <taxon>Dikarya</taxon>
        <taxon>Ascomycota</taxon>
        <taxon>Pezizomycotina</taxon>
        <taxon>Dothideomycetes</taxon>
        <taxon>Dothideomycetes incertae sedis</taxon>
        <taxon>Coniosporium</taxon>
    </lineage>
</organism>
<name>A0ACC2YM88_9PEZI</name>
<accession>A0ACC2YM88</accession>
<proteinExistence type="predicted"/>
<comment type="caution">
    <text evidence="1">The sequence shown here is derived from an EMBL/GenBank/DDBJ whole genome shotgun (WGS) entry which is preliminary data.</text>
</comment>
<evidence type="ECO:0000313" key="2">
    <source>
        <dbReference type="Proteomes" id="UP001172680"/>
    </source>
</evidence>
<reference evidence="1" key="1">
    <citation type="submission" date="2022-10" db="EMBL/GenBank/DDBJ databases">
        <title>Culturing micro-colonial fungi from biological soil crusts in the Mojave desert and describing Neophaeococcomyces mojavensis, and introducing the new genera and species Taxawa tesnikishii.</title>
        <authorList>
            <person name="Kurbessoian T."/>
            <person name="Stajich J.E."/>
        </authorList>
    </citation>
    <scope>NUCLEOTIDE SEQUENCE</scope>
    <source>
        <strain evidence="1">JES_115</strain>
    </source>
</reference>
<evidence type="ECO:0000313" key="1">
    <source>
        <dbReference type="EMBL" id="KAJ9636429.1"/>
    </source>
</evidence>
<protein>
    <submittedName>
        <fullName evidence="1">Uncharacterized protein</fullName>
    </submittedName>
</protein>
<gene>
    <name evidence="1" type="ORF">H2199_008104</name>
</gene>